<evidence type="ECO:0000256" key="1">
    <source>
        <dbReference type="SAM" id="MobiDB-lite"/>
    </source>
</evidence>
<comment type="caution">
    <text evidence="2">The sequence shown here is derived from an EMBL/GenBank/DDBJ whole genome shotgun (WGS) entry which is preliminary data.</text>
</comment>
<sequence length="538" mass="60837">MSTTPPNPPPITLTATHHHFESQTDNTDQGSESPGKRRKMSHQSADEEETHEDHLDTTSVLNDAVMGSDNNDNPLEPTLVSEDPVSEEPGYIIMNDDEYDSTSVFGDDAEDIHVSTSTGSPVSGKTTDSKEEVDEILTAEPEAPGVYLADRLPPWTQPRKLTRSMSIDSHERFQLEPEMRLWESLKQVISHRRKWWNDRPAPVMNSDHDLVQDASSRMDWHQDHVMIQDCADRVLDAVPYFKRQAEIEGNTRPDALYKTAICIDQKRGLKFKLEEMLNLVAGSNDSWLTDPLMEVIVHLEAPADRLRAKGSRAWFCTDPMIQTWCAAIDPEIHQTKLQMEEMISEERKISCLPAREIPPDASAIVFFTNRSDCHWKTVHAYVRTDNTGVISIRNSMGDSFQYGSVADGHRGDDLDCLRRLMICIAKDSPNPRFRDADWAGSWVGNEDCPQQYGTNDCGVFAANAAIWLLYCGDVHPGSHTSYSFRRHQGNSLRRHYTYMLKYFLDMAMVSSETGPEMVRNGGRRWSVSGVRTDNGFGI</sequence>
<evidence type="ECO:0000313" key="2">
    <source>
        <dbReference type="EMBL" id="KAE9975602.1"/>
    </source>
</evidence>
<dbReference type="EMBL" id="WNWS01000191">
    <property type="protein sequence ID" value="KAE9975602.1"/>
    <property type="molecule type" value="Genomic_DNA"/>
</dbReference>
<feature type="compositionally biased region" description="Pro residues" evidence="1">
    <location>
        <begin position="1"/>
        <end position="11"/>
    </location>
</feature>
<accession>A0A8H3UR51</accession>
<reference evidence="2 3" key="1">
    <citation type="submission" date="2018-12" db="EMBL/GenBank/DDBJ databases">
        <title>Venturia inaequalis Genome Resource.</title>
        <authorList>
            <person name="Lichtner F.J."/>
        </authorList>
    </citation>
    <scope>NUCLEOTIDE SEQUENCE [LARGE SCALE GENOMIC DNA]</scope>
    <source>
        <strain evidence="2 3">120213</strain>
    </source>
</reference>
<proteinExistence type="predicted"/>
<dbReference type="Gene3D" id="3.40.395.10">
    <property type="entry name" value="Adenoviral Proteinase, Chain A"/>
    <property type="match status" value="1"/>
</dbReference>
<dbReference type="Proteomes" id="UP000447873">
    <property type="component" value="Unassembled WGS sequence"/>
</dbReference>
<gene>
    <name evidence="2" type="ORF">EG328_003115</name>
</gene>
<organism evidence="2 3">
    <name type="scientific">Venturia inaequalis</name>
    <name type="common">Apple scab fungus</name>
    <dbReference type="NCBI Taxonomy" id="5025"/>
    <lineage>
        <taxon>Eukaryota</taxon>
        <taxon>Fungi</taxon>
        <taxon>Dikarya</taxon>
        <taxon>Ascomycota</taxon>
        <taxon>Pezizomycotina</taxon>
        <taxon>Dothideomycetes</taxon>
        <taxon>Pleosporomycetidae</taxon>
        <taxon>Venturiales</taxon>
        <taxon>Venturiaceae</taxon>
        <taxon>Venturia</taxon>
    </lineage>
</organism>
<feature type="compositionally biased region" description="Polar residues" evidence="1">
    <location>
        <begin position="23"/>
        <end position="32"/>
    </location>
</feature>
<evidence type="ECO:0000313" key="3">
    <source>
        <dbReference type="Proteomes" id="UP000447873"/>
    </source>
</evidence>
<dbReference type="InterPro" id="IPR038765">
    <property type="entry name" value="Papain-like_cys_pep_sf"/>
</dbReference>
<protein>
    <submittedName>
        <fullName evidence="2">Uncharacterized protein</fullName>
    </submittedName>
</protein>
<name>A0A8H3UR51_VENIN</name>
<dbReference type="SUPFAM" id="SSF54001">
    <property type="entry name" value="Cysteine proteinases"/>
    <property type="match status" value="1"/>
</dbReference>
<feature type="region of interest" description="Disordered" evidence="1">
    <location>
        <begin position="1"/>
        <end position="83"/>
    </location>
</feature>
<dbReference type="AlphaFoldDB" id="A0A8H3UR51"/>